<keyword evidence="2" id="KW-1185">Reference proteome</keyword>
<reference evidence="1 2" key="1">
    <citation type="journal article" date="2021" name="Pathogens">
        <title>Isolation and Characterization of Kingella bonacorsii sp. nov., A Novel Kingella Species Detected in a Stable Periodontitis Subject.</title>
        <authorList>
            <person name="Antezack A."/>
            <person name="Boxberger M."/>
            <person name="Rolland C."/>
            <person name="Monnet-Corti V."/>
            <person name="La Scola B."/>
        </authorList>
    </citation>
    <scope>NUCLEOTIDE SEQUENCE [LARGE SCALE GENOMIC DNA]</scope>
    <source>
        <strain evidence="1 2">Marseille-Q4569</strain>
    </source>
</reference>
<dbReference type="Proteomes" id="UP000614058">
    <property type="component" value="Unassembled WGS sequence"/>
</dbReference>
<evidence type="ECO:0000313" key="1">
    <source>
        <dbReference type="EMBL" id="MBK0396953.1"/>
    </source>
</evidence>
<evidence type="ECO:0000313" key="2">
    <source>
        <dbReference type="Proteomes" id="UP000614058"/>
    </source>
</evidence>
<gene>
    <name evidence="1" type="ORF">JDW22_10305</name>
</gene>
<organism evidence="1 2">
    <name type="scientific">Kingella bonacorsii</name>
    <dbReference type="NCBI Taxonomy" id="2796361"/>
    <lineage>
        <taxon>Bacteria</taxon>
        <taxon>Pseudomonadati</taxon>
        <taxon>Pseudomonadota</taxon>
        <taxon>Betaproteobacteria</taxon>
        <taxon>Neisseriales</taxon>
        <taxon>Neisseriaceae</taxon>
        <taxon>Kingella</taxon>
    </lineage>
</organism>
<accession>A0ABS1BUK4</accession>
<dbReference type="RefSeq" id="WP_200522984.1">
    <property type="nucleotide sequence ID" value="NZ_JAEHNZ010000003.1"/>
</dbReference>
<proteinExistence type="predicted"/>
<comment type="caution">
    <text evidence="1">The sequence shown here is derived from an EMBL/GenBank/DDBJ whole genome shotgun (WGS) entry which is preliminary data.</text>
</comment>
<sequence>MVSRQPKGSLKIKIPCKRSQHSRGSSPLFRLPHAHATAQRQRQPETQFDNAQASIHRQRVLPLFTKILAPISHYPFSGCP</sequence>
<dbReference type="EMBL" id="JAEHNZ010000003">
    <property type="protein sequence ID" value="MBK0396953.1"/>
    <property type="molecule type" value="Genomic_DNA"/>
</dbReference>
<protein>
    <submittedName>
        <fullName evidence="1">Uncharacterized protein</fullName>
    </submittedName>
</protein>
<name>A0ABS1BUK4_9NEIS</name>